<organism evidence="3 4">
    <name type="scientific">Halogranum rubrum</name>
    <dbReference type="NCBI Taxonomy" id="553466"/>
    <lineage>
        <taxon>Archaea</taxon>
        <taxon>Methanobacteriati</taxon>
        <taxon>Methanobacteriota</taxon>
        <taxon>Stenosarchaea group</taxon>
        <taxon>Halobacteria</taxon>
        <taxon>Halobacteriales</taxon>
        <taxon>Haloferacaceae</taxon>
    </lineage>
</organism>
<keyword evidence="2" id="KW-1133">Transmembrane helix</keyword>
<dbReference type="STRING" id="553466.SAMN04487950_4514"/>
<sequence>MHDSIFGRRAVNILLICCVLLGTLASIPGIAVAGTVPEFASISSVHFSGDGTAGGAETASYDDPICSVDPYYPGCYPILTPMPTPTSTPSDTTKPTASITSPTSASPVYVTSSDSFDVSYSATDAGGVSTTSLTLTGKTPISSLGSGTEQTYTVSGESLSPGTYDLTLTVVDLTGNTRTVTESDAVVVDDTSPSLSDVTVSNQAGGDTVGVGGTVVISATATDALSGLDAVTADVTALGGPSKLSLDHTEGDSFEATYTLEDETLTDGIVWIPVVATDRAGKSLTNPSAITVDTTAPTITKLEVVGSDGSEFVTEGDTVVVSVQAVDPTSDVDSVTVDASPLGGSEAVALQKQHLLHINVIPSHDTEGWYGTFVVTKPSAADGPVLLTVMATDTAGNTETLSDTVTLDTTAPTFSGPSPTTRVSSRTSTISATVADANDVDWKTLAVTVERADETKLYVHDATSSSAGVSVDTTTGELTFSPKEAGLQLDEQKIRVTLSVEDTTGNVGTTTWTFDVDVPTKSKKHKQPTPVPTLLTHVDDGLASVTAVDSETETSVRITQATAGSTVNVTFDPVNVTTRTVRDGATLSEMSVTFAERADFDFRVEYSPTTFDAETPDPDGQSSVGYLRVDHEMSDASVESVTFTFDVNRSTIEAKNATPESLVLYRLVDGEWVTYDLNLVEETDDTYTFRATVPGLSLFVIGAVEAETDAPIVDAEATTPVETVTASADDLSDDAPTDVVTTPETATTSPGFGLVLALVALALCALFAGRRRD</sequence>
<evidence type="ECO:0000313" key="4">
    <source>
        <dbReference type="Proteomes" id="UP000199607"/>
    </source>
</evidence>
<feature type="region of interest" description="Disordered" evidence="1">
    <location>
        <begin position="83"/>
        <end position="104"/>
    </location>
</feature>
<feature type="transmembrane region" description="Helical" evidence="2">
    <location>
        <begin position="751"/>
        <end position="769"/>
    </location>
</feature>
<evidence type="ECO:0000256" key="2">
    <source>
        <dbReference type="SAM" id="Phobius"/>
    </source>
</evidence>
<dbReference type="RefSeq" id="WP_089872681.1">
    <property type="nucleotide sequence ID" value="NZ_FOTC01000011.1"/>
</dbReference>
<name>A0A1I4JHW1_9EURY</name>
<keyword evidence="2" id="KW-0472">Membrane</keyword>
<reference evidence="4" key="1">
    <citation type="submission" date="2016-10" db="EMBL/GenBank/DDBJ databases">
        <authorList>
            <person name="Varghese N."/>
            <person name="Submissions S."/>
        </authorList>
    </citation>
    <scope>NUCLEOTIDE SEQUENCE [LARGE SCALE GENOMIC DNA]</scope>
    <source>
        <strain evidence="4">CGMCC 1.7738</strain>
    </source>
</reference>
<dbReference type="EMBL" id="FOTC01000011">
    <property type="protein sequence ID" value="SFL65787.1"/>
    <property type="molecule type" value="Genomic_DNA"/>
</dbReference>
<dbReference type="AlphaFoldDB" id="A0A1I4JHW1"/>
<accession>A0A1I4JHW1</accession>
<keyword evidence="2" id="KW-0812">Transmembrane</keyword>
<feature type="compositionally biased region" description="Low complexity" evidence="1">
    <location>
        <begin position="87"/>
        <end position="104"/>
    </location>
</feature>
<evidence type="ECO:0000256" key="1">
    <source>
        <dbReference type="SAM" id="MobiDB-lite"/>
    </source>
</evidence>
<protein>
    <submittedName>
        <fullName evidence="3">PGF-pre-PGF domain-containing protein</fullName>
    </submittedName>
</protein>
<dbReference type="NCBIfam" id="TIGR04213">
    <property type="entry name" value="PGF_pre_PGF"/>
    <property type="match status" value="1"/>
</dbReference>
<dbReference type="Proteomes" id="UP000199607">
    <property type="component" value="Unassembled WGS sequence"/>
</dbReference>
<keyword evidence="4" id="KW-1185">Reference proteome</keyword>
<dbReference type="Gene3D" id="2.60.40.10">
    <property type="entry name" value="Immunoglobulins"/>
    <property type="match status" value="1"/>
</dbReference>
<dbReference type="InterPro" id="IPR026453">
    <property type="entry name" value="PGF_pre_PGF"/>
</dbReference>
<dbReference type="InterPro" id="IPR013783">
    <property type="entry name" value="Ig-like_fold"/>
</dbReference>
<gene>
    <name evidence="3" type="ORF">SAMN04487950_4514</name>
</gene>
<proteinExistence type="predicted"/>
<evidence type="ECO:0000313" key="3">
    <source>
        <dbReference type="EMBL" id="SFL65787.1"/>
    </source>
</evidence>